<gene>
    <name evidence="1" type="ORF">EEDITHA_LOCUS68</name>
</gene>
<reference evidence="1" key="1">
    <citation type="submission" date="2022-03" db="EMBL/GenBank/DDBJ databases">
        <authorList>
            <person name="Tunstrom K."/>
        </authorList>
    </citation>
    <scope>NUCLEOTIDE SEQUENCE</scope>
</reference>
<dbReference type="EMBL" id="CAKOGL010000001">
    <property type="protein sequence ID" value="CAH2083340.1"/>
    <property type="molecule type" value="Genomic_DNA"/>
</dbReference>
<proteinExistence type="predicted"/>
<dbReference type="InterPro" id="IPR036691">
    <property type="entry name" value="Endo/exonu/phosph_ase_sf"/>
</dbReference>
<evidence type="ECO:0000313" key="1">
    <source>
        <dbReference type="EMBL" id="CAH2083340.1"/>
    </source>
</evidence>
<accession>A0AAU9TBE4</accession>
<name>A0AAU9TBE4_EUPED</name>
<protein>
    <recommendedName>
        <fullName evidence="3">Endonuclease/exonuclease/phosphatase domain-containing protein</fullName>
    </recommendedName>
</protein>
<keyword evidence="2" id="KW-1185">Reference proteome</keyword>
<dbReference type="PANTHER" id="PTHR33776:SF4">
    <property type="entry name" value="ENDONUCLEASE_EXONUCLEASE_PHOSPHATASE DOMAIN-CONTAINING PROTEIN"/>
    <property type="match status" value="1"/>
</dbReference>
<comment type="caution">
    <text evidence="1">The sequence shown here is derived from an EMBL/GenBank/DDBJ whole genome shotgun (WGS) entry which is preliminary data.</text>
</comment>
<dbReference type="Proteomes" id="UP001153954">
    <property type="component" value="Unassembled WGS sequence"/>
</dbReference>
<evidence type="ECO:0000313" key="2">
    <source>
        <dbReference type="Proteomes" id="UP001153954"/>
    </source>
</evidence>
<dbReference type="PANTHER" id="PTHR33776">
    <property type="entry name" value="ENDO/EXONUCLEASE/PHOSPHATASE DOMAIN-CONTAINING PROTEIN"/>
    <property type="match status" value="1"/>
</dbReference>
<evidence type="ECO:0008006" key="3">
    <source>
        <dbReference type="Google" id="ProtNLM"/>
    </source>
</evidence>
<sequence>MSKSSINQNDGLVIYIKEQHEYRIEEPTFQEGNCLIIKMKDMVIIAIYRPPSYKNIDKFLSSLNLVLNNVTNYNNIVVIGDMNIDIGTDKTNINSDKYMNLTAFHGLLPAHNFVTRDASGTCIDHVFIKTRYPSMTIVPQTQITDHKPVLVNFYLEQPKSQYTTTMIKKIDTEKLYSDIFGCDFGPVLSNSNPNKSLDYFLTRIRTAIQNNTKVLTLSRRKKIIKPWITPGLLRCIRHRDKLHEKARCFPQNEINCLIYKRYRNFCNRLLKQIKINYDKEQINMAKNDNKKLWKVLKDMTNVTKKSGYTKELLNLKDTPQSSVDSINSFFYKCR</sequence>
<dbReference type="Gene3D" id="3.60.10.10">
    <property type="entry name" value="Endonuclease/exonuclease/phosphatase"/>
    <property type="match status" value="1"/>
</dbReference>
<organism evidence="1 2">
    <name type="scientific">Euphydryas editha</name>
    <name type="common">Edith's checkerspot</name>
    <dbReference type="NCBI Taxonomy" id="104508"/>
    <lineage>
        <taxon>Eukaryota</taxon>
        <taxon>Metazoa</taxon>
        <taxon>Ecdysozoa</taxon>
        <taxon>Arthropoda</taxon>
        <taxon>Hexapoda</taxon>
        <taxon>Insecta</taxon>
        <taxon>Pterygota</taxon>
        <taxon>Neoptera</taxon>
        <taxon>Endopterygota</taxon>
        <taxon>Lepidoptera</taxon>
        <taxon>Glossata</taxon>
        <taxon>Ditrysia</taxon>
        <taxon>Papilionoidea</taxon>
        <taxon>Nymphalidae</taxon>
        <taxon>Nymphalinae</taxon>
        <taxon>Euphydryas</taxon>
    </lineage>
</organism>
<dbReference type="SUPFAM" id="SSF56219">
    <property type="entry name" value="DNase I-like"/>
    <property type="match status" value="1"/>
</dbReference>
<dbReference type="AlphaFoldDB" id="A0AAU9TBE4"/>